<name>A0A9W9X0S8_9EURO</name>
<comment type="caution">
    <text evidence="4">The sequence shown here is derived from an EMBL/GenBank/DDBJ whole genome shotgun (WGS) entry which is preliminary data.</text>
</comment>
<accession>A0A9W9X0S8</accession>
<organism evidence="4 5">
    <name type="scientific">Penicillium desertorum</name>
    <dbReference type="NCBI Taxonomy" id="1303715"/>
    <lineage>
        <taxon>Eukaryota</taxon>
        <taxon>Fungi</taxon>
        <taxon>Dikarya</taxon>
        <taxon>Ascomycota</taxon>
        <taxon>Pezizomycotina</taxon>
        <taxon>Eurotiomycetes</taxon>
        <taxon>Eurotiomycetidae</taxon>
        <taxon>Eurotiales</taxon>
        <taxon>Aspergillaceae</taxon>
        <taxon>Penicillium</taxon>
    </lineage>
</organism>
<dbReference type="Proteomes" id="UP001147760">
    <property type="component" value="Unassembled WGS sequence"/>
</dbReference>
<keyword evidence="2" id="KW-0812">Transmembrane</keyword>
<evidence type="ECO:0000256" key="3">
    <source>
        <dbReference type="SAM" id="SignalP"/>
    </source>
</evidence>
<feature type="signal peptide" evidence="3">
    <location>
        <begin position="1"/>
        <end position="23"/>
    </location>
</feature>
<feature type="transmembrane region" description="Helical" evidence="2">
    <location>
        <begin position="211"/>
        <end position="232"/>
    </location>
</feature>
<keyword evidence="2" id="KW-1133">Transmembrane helix</keyword>
<keyword evidence="3" id="KW-0732">Signal</keyword>
<protein>
    <submittedName>
        <fullName evidence="4">Uncharacterized protein</fullName>
    </submittedName>
</protein>
<keyword evidence="5" id="KW-1185">Reference proteome</keyword>
<keyword evidence="2" id="KW-0472">Membrane</keyword>
<evidence type="ECO:0000313" key="5">
    <source>
        <dbReference type="Proteomes" id="UP001147760"/>
    </source>
</evidence>
<sequence>MHINRPSILILAFVLALTQPTISHPIRTSKWVKIEQFEDPNDRGIWKVFEKEGYHDQLPDPPHVKYNGNPAWPTHQNNKEIEQETPNDRYKTGTSEWGKPTVSILIPASPEMPDKVHKPYSHYTGEKQEDHPEVKESSIDTLDAQGQAHYNEILQYPHAKGALDDEHKYSAPAFFSHTSSSGWTSFFAYRFPFPTVRSKVVAFPQYPLPRVFTTVIVLLVMVWVAIFTIGLLELGNYLWRRRAEALGREDVQGLHSEEEDVGFDETMKVPLTIVIAPSENTRSPSVEEHGYGFLESVSTDYGSDSGSESDEDDYRIF</sequence>
<dbReference type="EMBL" id="JAPWDO010000003">
    <property type="protein sequence ID" value="KAJ5480269.1"/>
    <property type="molecule type" value="Genomic_DNA"/>
</dbReference>
<dbReference type="AlphaFoldDB" id="A0A9W9X0S8"/>
<feature type="compositionally biased region" description="Acidic residues" evidence="1">
    <location>
        <begin position="307"/>
        <end position="317"/>
    </location>
</feature>
<reference evidence="4" key="2">
    <citation type="journal article" date="2023" name="IMA Fungus">
        <title>Comparative genomic study of the Penicillium genus elucidates a diverse pangenome and 15 lateral gene transfer events.</title>
        <authorList>
            <person name="Petersen C."/>
            <person name="Sorensen T."/>
            <person name="Nielsen M.R."/>
            <person name="Sondergaard T.E."/>
            <person name="Sorensen J.L."/>
            <person name="Fitzpatrick D.A."/>
            <person name="Frisvad J.C."/>
            <person name="Nielsen K.L."/>
        </authorList>
    </citation>
    <scope>NUCLEOTIDE SEQUENCE</scope>
    <source>
        <strain evidence="4">IBT 17660</strain>
    </source>
</reference>
<reference evidence="4" key="1">
    <citation type="submission" date="2022-12" db="EMBL/GenBank/DDBJ databases">
        <authorList>
            <person name="Petersen C."/>
        </authorList>
    </citation>
    <scope>NUCLEOTIDE SEQUENCE</scope>
    <source>
        <strain evidence="4">IBT 17660</strain>
    </source>
</reference>
<evidence type="ECO:0000256" key="2">
    <source>
        <dbReference type="SAM" id="Phobius"/>
    </source>
</evidence>
<evidence type="ECO:0000313" key="4">
    <source>
        <dbReference type="EMBL" id="KAJ5480269.1"/>
    </source>
</evidence>
<feature type="region of interest" description="Disordered" evidence="1">
    <location>
        <begin position="296"/>
        <end position="317"/>
    </location>
</feature>
<dbReference type="OrthoDB" id="4357234at2759"/>
<evidence type="ECO:0000256" key="1">
    <source>
        <dbReference type="SAM" id="MobiDB-lite"/>
    </source>
</evidence>
<proteinExistence type="predicted"/>
<gene>
    <name evidence="4" type="ORF">N7530_005778</name>
</gene>
<feature type="chain" id="PRO_5040718893" evidence="3">
    <location>
        <begin position="24"/>
        <end position="317"/>
    </location>
</feature>